<dbReference type="EMBL" id="JATAAI010000045">
    <property type="protein sequence ID" value="KAK1733732.1"/>
    <property type="molecule type" value="Genomic_DNA"/>
</dbReference>
<keyword evidence="3" id="KW-1185">Reference proteome</keyword>
<organism evidence="2 3">
    <name type="scientific">Skeletonema marinoi</name>
    <dbReference type="NCBI Taxonomy" id="267567"/>
    <lineage>
        <taxon>Eukaryota</taxon>
        <taxon>Sar</taxon>
        <taxon>Stramenopiles</taxon>
        <taxon>Ochrophyta</taxon>
        <taxon>Bacillariophyta</taxon>
        <taxon>Coscinodiscophyceae</taxon>
        <taxon>Thalassiosirophycidae</taxon>
        <taxon>Thalassiosirales</taxon>
        <taxon>Skeletonemataceae</taxon>
        <taxon>Skeletonema</taxon>
        <taxon>Skeletonema marinoi-dohrnii complex</taxon>
    </lineage>
</organism>
<protein>
    <submittedName>
        <fullName evidence="2">Uncharacterized protein</fullName>
    </submittedName>
</protein>
<evidence type="ECO:0000313" key="3">
    <source>
        <dbReference type="Proteomes" id="UP001224775"/>
    </source>
</evidence>
<dbReference type="Proteomes" id="UP001224775">
    <property type="component" value="Unassembled WGS sequence"/>
</dbReference>
<feature type="compositionally biased region" description="Low complexity" evidence="1">
    <location>
        <begin position="142"/>
        <end position="159"/>
    </location>
</feature>
<dbReference type="PRINTS" id="PR01217">
    <property type="entry name" value="PRICHEXTENSN"/>
</dbReference>
<proteinExistence type="predicted"/>
<feature type="region of interest" description="Disordered" evidence="1">
    <location>
        <begin position="112"/>
        <end position="343"/>
    </location>
</feature>
<reference evidence="2" key="1">
    <citation type="submission" date="2023-06" db="EMBL/GenBank/DDBJ databases">
        <title>Survivors Of The Sea: Transcriptome response of Skeletonema marinoi to long-term dormancy.</title>
        <authorList>
            <person name="Pinder M.I.M."/>
            <person name="Kourtchenko O."/>
            <person name="Robertson E.K."/>
            <person name="Larsson T."/>
            <person name="Maumus F."/>
            <person name="Osuna-Cruz C.M."/>
            <person name="Vancaester E."/>
            <person name="Stenow R."/>
            <person name="Vandepoele K."/>
            <person name="Ploug H."/>
            <person name="Bruchert V."/>
            <person name="Godhe A."/>
            <person name="Topel M."/>
        </authorList>
    </citation>
    <scope>NUCLEOTIDE SEQUENCE</scope>
    <source>
        <strain evidence="2">R05AC</strain>
    </source>
</reference>
<name>A0AAD8XUH3_9STRA</name>
<sequence length="367" mass="40632">HKSLGIKKSSRYASNIITHEYSIHHLIQSSSRMRVIFLALLGMSVIIKVAAGEELETQCTGDNKLHCCKQIQNGESTAEEVCASFDCSLDIECDDSDGDSWDEYYREERDLGYKPSGGWNSKQSNSWSDWSGWNSKPSGWNSKPSGWSKPSGGWDSWSKPTKKPTWAPHSDYPTVLITEPPTRNPTRDPTPNPTNPPTNPPTPVPTNPPTNPPTPVPTNPPTPVPTNPPTPEPSPHPTPHPTQKPSKHPTKEPTWMPSEKPVWSPPVWKAPAPAWDGWNKPTKRPVNAWNGWSKPTRRPVNAWNGWSKPAWNSWGGGWGPKPTNKPTQPPVNAWDSSWSGKSPTDWVLNGWGGDAWTNNNAWGGDGH</sequence>
<dbReference type="PANTHER" id="PTHR36489">
    <property type="entry name" value="PROTEIN-COUPLED RECEPTOR GPR1, PUTATIVE-RELATED"/>
    <property type="match status" value="1"/>
</dbReference>
<evidence type="ECO:0000313" key="2">
    <source>
        <dbReference type="EMBL" id="KAK1733732.1"/>
    </source>
</evidence>
<feature type="compositionally biased region" description="Pro residues" evidence="1">
    <location>
        <begin position="188"/>
        <end position="242"/>
    </location>
</feature>
<feature type="non-terminal residue" evidence="2">
    <location>
        <position position="367"/>
    </location>
</feature>
<dbReference type="AlphaFoldDB" id="A0AAD8XUH3"/>
<feature type="compositionally biased region" description="Low complexity" evidence="1">
    <location>
        <begin position="124"/>
        <end position="135"/>
    </location>
</feature>
<dbReference type="PANTHER" id="PTHR36489:SF2">
    <property type="entry name" value="APPLE DOMAIN-CONTAINING PROTEIN"/>
    <property type="match status" value="1"/>
</dbReference>
<comment type="caution">
    <text evidence="2">The sequence shown here is derived from an EMBL/GenBank/DDBJ whole genome shotgun (WGS) entry which is preliminary data.</text>
</comment>
<accession>A0AAD8XUH3</accession>
<gene>
    <name evidence="2" type="ORF">QTG54_015587</name>
</gene>
<evidence type="ECO:0000256" key="1">
    <source>
        <dbReference type="SAM" id="MobiDB-lite"/>
    </source>
</evidence>